<dbReference type="AlphaFoldDB" id="A0A9X6NJ37"/>
<evidence type="ECO:0000313" key="1">
    <source>
        <dbReference type="EMBL" id="OWA53641.1"/>
    </source>
</evidence>
<gene>
    <name evidence="1" type="ORF">BV898_18062</name>
</gene>
<reference evidence="2" key="1">
    <citation type="submission" date="2017-01" db="EMBL/GenBank/DDBJ databases">
        <title>Comparative genomics of anhydrobiosis in the tardigrade Hypsibius dujardini.</title>
        <authorList>
            <person name="Yoshida Y."/>
            <person name="Koutsovoulos G."/>
            <person name="Laetsch D."/>
            <person name="Stevens L."/>
            <person name="Kumar S."/>
            <person name="Horikawa D."/>
            <person name="Ishino K."/>
            <person name="Komine S."/>
            <person name="Tomita M."/>
            <person name="Blaxter M."/>
            <person name="Arakawa K."/>
        </authorList>
    </citation>
    <scope>NUCLEOTIDE SEQUENCE [LARGE SCALE GENOMIC DNA]</scope>
    <source>
        <strain evidence="2">Z151</strain>
    </source>
</reference>
<evidence type="ECO:0000313" key="2">
    <source>
        <dbReference type="Proteomes" id="UP000192578"/>
    </source>
</evidence>
<comment type="caution">
    <text evidence="1">The sequence shown here is derived from an EMBL/GenBank/DDBJ whole genome shotgun (WGS) entry which is preliminary data.</text>
</comment>
<name>A0A9X6NJ37_HYPEX</name>
<dbReference type="Proteomes" id="UP000192578">
    <property type="component" value="Unassembled WGS sequence"/>
</dbReference>
<protein>
    <submittedName>
        <fullName evidence="1">Uncharacterized protein</fullName>
    </submittedName>
</protein>
<keyword evidence="2" id="KW-1185">Reference proteome</keyword>
<organism evidence="1 2">
    <name type="scientific">Hypsibius exemplaris</name>
    <name type="common">Freshwater tardigrade</name>
    <dbReference type="NCBI Taxonomy" id="2072580"/>
    <lineage>
        <taxon>Eukaryota</taxon>
        <taxon>Metazoa</taxon>
        <taxon>Ecdysozoa</taxon>
        <taxon>Tardigrada</taxon>
        <taxon>Eutardigrada</taxon>
        <taxon>Parachela</taxon>
        <taxon>Hypsibioidea</taxon>
        <taxon>Hypsibiidae</taxon>
        <taxon>Hypsibius</taxon>
    </lineage>
</organism>
<dbReference type="EMBL" id="MTYJ01000335">
    <property type="protein sequence ID" value="OWA53641.1"/>
    <property type="molecule type" value="Genomic_DNA"/>
</dbReference>
<proteinExistence type="predicted"/>
<sequence>MHFGHILRIVSVSRPVIEHLEVWFAARCDALGVYHNVVLSLYVMVPVSSIKIISEDVDCFSGVIRSRSRSQCLLRSALRCACYPQPCLLRHFPLRLSSSSLPVGPARFAAASRSGAQGVLAT</sequence>
<accession>A0A9X6NJ37</accession>